<dbReference type="RefSeq" id="WP_231448872.1">
    <property type="nucleotide sequence ID" value="NZ_JAJOMB010000026.1"/>
</dbReference>
<dbReference type="PANTHER" id="PTHR24421:SF62">
    <property type="entry name" value="SENSORY TRANSDUCTION HISTIDINE KINASE"/>
    <property type="match status" value="1"/>
</dbReference>
<dbReference type="PANTHER" id="PTHR24421">
    <property type="entry name" value="NITRATE/NITRITE SENSOR PROTEIN NARX-RELATED"/>
    <property type="match status" value="1"/>
</dbReference>
<keyword evidence="5" id="KW-0472">Membrane</keyword>
<dbReference type="CDD" id="cd16917">
    <property type="entry name" value="HATPase_UhpB-NarQ-NarX-like"/>
    <property type="match status" value="1"/>
</dbReference>
<feature type="transmembrane region" description="Helical" evidence="5">
    <location>
        <begin position="75"/>
        <end position="100"/>
    </location>
</feature>
<dbReference type="EMBL" id="JAJOMB010000026">
    <property type="protein sequence ID" value="MCD5316035.1"/>
    <property type="molecule type" value="Genomic_DNA"/>
</dbReference>
<keyword evidence="4" id="KW-0175">Coiled coil</keyword>
<dbReference type="AlphaFoldDB" id="A0A9X1NKM4"/>
<name>A0A9X1NKM4_9ACTN</name>
<dbReference type="SUPFAM" id="SSF55874">
    <property type="entry name" value="ATPase domain of HSP90 chaperone/DNA topoisomerase II/histidine kinase"/>
    <property type="match status" value="1"/>
</dbReference>
<evidence type="ECO:0000259" key="6">
    <source>
        <dbReference type="PROSITE" id="PS50109"/>
    </source>
</evidence>
<dbReference type="Gene3D" id="3.30.565.10">
    <property type="entry name" value="Histidine kinase-like ATPase, C-terminal domain"/>
    <property type="match status" value="1"/>
</dbReference>
<comment type="caution">
    <text evidence="7">The sequence shown here is derived from an EMBL/GenBank/DDBJ whole genome shotgun (WGS) entry which is preliminary data.</text>
</comment>
<dbReference type="Gene3D" id="1.20.5.1930">
    <property type="match status" value="1"/>
</dbReference>
<evidence type="ECO:0000256" key="2">
    <source>
        <dbReference type="ARBA" id="ARBA00022777"/>
    </source>
</evidence>
<feature type="domain" description="Histidine kinase" evidence="6">
    <location>
        <begin position="317"/>
        <end position="408"/>
    </location>
</feature>
<evidence type="ECO:0000313" key="7">
    <source>
        <dbReference type="EMBL" id="MCD5316035.1"/>
    </source>
</evidence>
<keyword evidence="5" id="KW-1133">Transmembrane helix</keyword>
<evidence type="ECO:0000256" key="1">
    <source>
        <dbReference type="ARBA" id="ARBA00022679"/>
    </source>
</evidence>
<feature type="transmembrane region" description="Helical" evidence="5">
    <location>
        <begin position="38"/>
        <end position="55"/>
    </location>
</feature>
<keyword evidence="8" id="KW-1185">Reference proteome</keyword>
<dbReference type="InterPro" id="IPR017205">
    <property type="entry name" value="Sig_transdc_His_kinase_ChrS"/>
</dbReference>
<keyword evidence="3" id="KW-0902">Two-component regulatory system</keyword>
<dbReference type="InterPro" id="IPR050482">
    <property type="entry name" value="Sensor_HK_TwoCompSys"/>
</dbReference>
<keyword evidence="2 7" id="KW-0418">Kinase</keyword>
<evidence type="ECO:0000256" key="4">
    <source>
        <dbReference type="SAM" id="Coils"/>
    </source>
</evidence>
<dbReference type="Pfam" id="PF02518">
    <property type="entry name" value="HATPase_c"/>
    <property type="match status" value="1"/>
</dbReference>
<feature type="transmembrane region" description="Helical" evidence="5">
    <location>
        <begin position="135"/>
        <end position="155"/>
    </location>
</feature>
<feature type="coiled-coil region" evidence="4">
    <location>
        <begin position="173"/>
        <end position="203"/>
    </location>
</feature>
<dbReference type="Pfam" id="PF07730">
    <property type="entry name" value="HisKA_3"/>
    <property type="match status" value="1"/>
</dbReference>
<gene>
    <name evidence="7" type="ORF">LR394_34585</name>
</gene>
<organism evidence="7 8">
    <name type="scientific">Kineosporia babensis</name>
    <dbReference type="NCBI Taxonomy" id="499548"/>
    <lineage>
        <taxon>Bacteria</taxon>
        <taxon>Bacillati</taxon>
        <taxon>Actinomycetota</taxon>
        <taxon>Actinomycetes</taxon>
        <taxon>Kineosporiales</taxon>
        <taxon>Kineosporiaceae</taxon>
        <taxon>Kineosporia</taxon>
    </lineage>
</organism>
<dbReference type="InterPro" id="IPR005467">
    <property type="entry name" value="His_kinase_dom"/>
</dbReference>
<sequence length="410" mass="43920">MPLGPDARVLRRGPYVLLALAVALSALSTGLLQAQEGLPYLLGISLVLGVLHFVCADRRWHTAELNDAVGRWYLVVRTALAFVGTVLNPFYAVFATVGYFDQHLYVPRRWGALALTTTAVSMAGSQSGGFPPQSAVQWGAFIGLFALNTGLATMFSRIAAKEELVAAERVDTIAALERTNQALQEAMAENARLHEQLVDQAREAGVRDERERLALEIHDTIAQSLIGVVTQLQAAQDAADPQVADTHRGRAARMAREALGEARRSVQGLRPAQLDEAQLNTALEQLVRGWSQDTGISGELTITGAAQQQRAEVEATVLRVAQESLANVAKHAQAGRVGVTLSYTDDELVLDIRDDGVGFDPSAAVTPLVGGVGLDGMRQRAKKLAGRLVVESEKGGGTAISLWVPVLRRG</sequence>
<dbReference type="GO" id="GO:0000155">
    <property type="term" value="F:phosphorelay sensor kinase activity"/>
    <property type="evidence" value="ECO:0007669"/>
    <property type="project" value="InterPro"/>
</dbReference>
<feature type="transmembrane region" description="Helical" evidence="5">
    <location>
        <begin position="12"/>
        <end position="32"/>
    </location>
</feature>
<evidence type="ECO:0000256" key="5">
    <source>
        <dbReference type="SAM" id="Phobius"/>
    </source>
</evidence>
<keyword evidence="5" id="KW-0812">Transmembrane</keyword>
<evidence type="ECO:0000313" key="8">
    <source>
        <dbReference type="Proteomes" id="UP001138997"/>
    </source>
</evidence>
<proteinExistence type="predicted"/>
<accession>A0A9X1NKM4</accession>
<reference evidence="7" key="1">
    <citation type="submission" date="2021-11" db="EMBL/GenBank/DDBJ databases">
        <title>Streptomyces corallinus and Kineosporia corallina sp. nov., two new coral-derived marine actinobacteria.</title>
        <authorList>
            <person name="Buangrab K."/>
            <person name="Sutthacheep M."/>
            <person name="Yeemin T."/>
            <person name="Harunari E."/>
            <person name="Igarashi Y."/>
            <person name="Sripreechasak P."/>
            <person name="Kanchanasin P."/>
            <person name="Tanasupawat S."/>
            <person name="Phongsopitanun W."/>
        </authorList>
    </citation>
    <scope>NUCLEOTIDE SEQUENCE</scope>
    <source>
        <strain evidence="7">JCM 31032</strain>
    </source>
</reference>
<keyword evidence="1" id="KW-0808">Transferase</keyword>
<dbReference type="SMART" id="SM00387">
    <property type="entry name" value="HATPase_c"/>
    <property type="match status" value="1"/>
</dbReference>
<dbReference type="InterPro" id="IPR036890">
    <property type="entry name" value="HATPase_C_sf"/>
</dbReference>
<protein>
    <submittedName>
        <fullName evidence="7">Sensor histidine kinase</fullName>
    </submittedName>
</protein>
<dbReference type="PIRSF" id="PIRSF037434">
    <property type="entry name" value="STHK_ChrS"/>
    <property type="match status" value="1"/>
</dbReference>
<dbReference type="GO" id="GO:0046983">
    <property type="term" value="F:protein dimerization activity"/>
    <property type="evidence" value="ECO:0007669"/>
    <property type="project" value="InterPro"/>
</dbReference>
<dbReference type="Proteomes" id="UP001138997">
    <property type="component" value="Unassembled WGS sequence"/>
</dbReference>
<dbReference type="PROSITE" id="PS50109">
    <property type="entry name" value="HIS_KIN"/>
    <property type="match status" value="1"/>
</dbReference>
<dbReference type="GO" id="GO:0016020">
    <property type="term" value="C:membrane"/>
    <property type="evidence" value="ECO:0007669"/>
    <property type="project" value="InterPro"/>
</dbReference>
<dbReference type="InterPro" id="IPR003594">
    <property type="entry name" value="HATPase_dom"/>
</dbReference>
<dbReference type="InterPro" id="IPR011712">
    <property type="entry name" value="Sig_transdc_His_kin_sub3_dim/P"/>
</dbReference>
<evidence type="ECO:0000256" key="3">
    <source>
        <dbReference type="ARBA" id="ARBA00023012"/>
    </source>
</evidence>